<gene>
    <name evidence="2" type="ORF">SAMD00023353_3400230</name>
</gene>
<dbReference type="EMBL" id="DF977479">
    <property type="protein sequence ID" value="GAP88950.1"/>
    <property type="molecule type" value="Genomic_DNA"/>
</dbReference>
<name>A0A1W2TKZ6_ROSNE</name>
<feature type="compositionally biased region" description="Low complexity" evidence="1">
    <location>
        <begin position="176"/>
        <end position="187"/>
    </location>
</feature>
<feature type="compositionally biased region" description="Low complexity" evidence="1">
    <location>
        <begin position="142"/>
        <end position="161"/>
    </location>
</feature>
<protein>
    <submittedName>
        <fullName evidence="2">Putative ubiquitin carboxyl-terminal hydrolase family protein</fullName>
    </submittedName>
</protein>
<evidence type="ECO:0000256" key="1">
    <source>
        <dbReference type="SAM" id="MobiDB-lite"/>
    </source>
</evidence>
<dbReference type="Proteomes" id="UP000054516">
    <property type="component" value="Unassembled WGS sequence"/>
</dbReference>
<dbReference type="OMA" id="HAWNCTC"/>
<feature type="region of interest" description="Disordered" evidence="1">
    <location>
        <begin position="109"/>
        <end position="187"/>
    </location>
</feature>
<keyword evidence="3" id="KW-1185">Reference proteome</keyword>
<dbReference type="STRING" id="77044.A0A1W2TKZ6"/>
<organism evidence="2">
    <name type="scientific">Rosellinia necatrix</name>
    <name type="common">White root-rot fungus</name>
    <dbReference type="NCBI Taxonomy" id="77044"/>
    <lineage>
        <taxon>Eukaryota</taxon>
        <taxon>Fungi</taxon>
        <taxon>Dikarya</taxon>
        <taxon>Ascomycota</taxon>
        <taxon>Pezizomycotina</taxon>
        <taxon>Sordariomycetes</taxon>
        <taxon>Xylariomycetidae</taxon>
        <taxon>Xylariales</taxon>
        <taxon>Xylariaceae</taxon>
        <taxon>Rosellinia</taxon>
    </lineage>
</organism>
<feature type="compositionally biased region" description="Low complexity" evidence="1">
    <location>
        <begin position="29"/>
        <end position="44"/>
    </location>
</feature>
<sequence>MMKNDPTLPTPRELLTSLITSLTSIPLPATSTSTFTSTSTSTSSNLPTAKPPNPQASTIPAPSNPLRHIPAAHRPVLTTLHVLYPGTLLPALDLLDRRLVTRVVLQQQQQQQQRQGITSSAAEIQDDSVGGGNSSSRSPNAPKQQANKNTNTTTATAGTGKPPTPPPPIYHLVHSAQQPPARRHQQAAPRRAAYVVRLAAWNCTCAAFAFSAFPPSLSSTITTTTTTTGGGGPDRGYRIFSGVDADADTGPGGSAEWEFGGISMDGRDGDGGVPCCKHLLACVLAERWGAVLGGYVRERLVSREESAGLVGDS</sequence>
<reference evidence="2" key="1">
    <citation type="submission" date="2016-03" db="EMBL/GenBank/DDBJ databases">
        <title>Draft genome sequence of Rosellinia necatrix.</title>
        <authorList>
            <person name="Kanematsu S."/>
        </authorList>
    </citation>
    <scope>NUCLEOTIDE SEQUENCE [LARGE SCALE GENOMIC DNA]</scope>
    <source>
        <strain evidence="2">W97</strain>
    </source>
</reference>
<keyword evidence="2" id="KW-0378">Hydrolase</keyword>
<dbReference type="GO" id="GO:0016787">
    <property type="term" value="F:hydrolase activity"/>
    <property type="evidence" value="ECO:0007669"/>
    <property type="project" value="UniProtKB-KW"/>
</dbReference>
<evidence type="ECO:0000313" key="2">
    <source>
        <dbReference type="EMBL" id="GAP88950.1"/>
    </source>
</evidence>
<proteinExistence type="predicted"/>
<dbReference type="AlphaFoldDB" id="A0A1W2TKZ6"/>
<feature type="region of interest" description="Disordered" evidence="1">
    <location>
        <begin position="29"/>
        <end position="67"/>
    </location>
</feature>
<accession>A0A1W2TKZ6</accession>
<dbReference type="OrthoDB" id="74545at2759"/>
<evidence type="ECO:0000313" key="3">
    <source>
        <dbReference type="Proteomes" id="UP000054516"/>
    </source>
</evidence>